<dbReference type="EMBL" id="QDGZ01000002">
    <property type="protein sequence ID" value="PVG84000.1"/>
    <property type="molecule type" value="Genomic_DNA"/>
</dbReference>
<evidence type="ECO:0000259" key="2">
    <source>
        <dbReference type="Pfam" id="PF03781"/>
    </source>
</evidence>
<proteinExistence type="predicted"/>
<evidence type="ECO:0000256" key="1">
    <source>
        <dbReference type="SAM" id="MobiDB-lite"/>
    </source>
</evidence>
<dbReference type="PANTHER" id="PTHR23150:SF19">
    <property type="entry name" value="FORMYLGLYCINE-GENERATING ENZYME"/>
    <property type="match status" value="1"/>
</dbReference>
<dbReference type="Gene3D" id="3.90.1580.10">
    <property type="entry name" value="paralog of FGE (formylglycine-generating enzyme)"/>
    <property type="match status" value="1"/>
</dbReference>
<feature type="region of interest" description="Disordered" evidence="1">
    <location>
        <begin position="1"/>
        <end position="22"/>
    </location>
</feature>
<dbReference type="Pfam" id="PF03781">
    <property type="entry name" value="FGE-sulfatase"/>
    <property type="match status" value="1"/>
</dbReference>
<feature type="domain" description="Sulfatase-modifying factor enzyme-like" evidence="2">
    <location>
        <begin position="504"/>
        <end position="585"/>
    </location>
</feature>
<dbReference type="PANTHER" id="PTHR23150">
    <property type="entry name" value="SULFATASE MODIFYING FACTOR 1, 2"/>
    <property type="match status" value="1"/>
</dbReference>
<organism evidence="3 4">
    <name type="scientific">Nocardioides gansuensis</name>
    <dbReference type="NCBI Taxonomy" id="2138300"/>
    <lineage>
        <taxon>Bacteria</taxon>
        <taxon>Bacillati</taxon>
        <taxon>Actinomycetota</taxon>
        <taxon>Actinomycetes</taxon>
        <taxon>Propionibacteriales</taxon>
        <taxon>Nocardioidaceae</taxon>
        <taxon>Nocardioides</taxon>
    </lineage>
</organism>
<protein>
    <recommendedName>
        <fullName evidence="2">Sulfatase-modifying factor enzyme-like domain-containing protein</fullName>
    </recommendedName>
</protein>
<accession>A0A2T8FE79</accession>
<name>A0A2T8FE79_9ACTN</name>
<feature type="compositionally biased region" description="Pro residues" evidence="1">
    <location>
        <begin position="11"/>
        <end position="22"/>
    </location>
</feature>
<evidence type="ECO:0000313" key="4">
    <source>
        <dbReference type="Proteomes" id="UP000246018"/>
    </source>
</evidence>
<dbReference type="InterPro" id="IPR042095">
    <property type="entry name" value="SUMF_sf"/>
</dbReference>
<keyword evidence="4" id="KW-1185">Reference proteome</keyword>
<dbReference type="AlphaFoldDB" id="A0A2T8FE79"/>
<dbReference type="InterPro" id="IPR051043">
    <property type="entry name" value="Sulfatase_Mod_Factor_Kinase"/>
</dbReference>
<dbReference type="InterPro" id="IPR005532">
    <property type="entry name" value="SUMF_dom"/>
</dbReference>
<sequence length="668" mass="73582">MTLPVEAPRDPYAPRPIDLPTPVPLEPGADLSVLDEAKIIAAPDDPGDRPAWRAALQRWREEARGRIGYDGSLYDAGDGRWAATAWNVALVWLWDEVVRDWGGECFDADRLLAAYDDLGGLDAVVLWHAYPVIGVDPRNQFDWYDVPGLQDLVTGLQARGVRVFLDYNPWDVGTRRTGRSDAQQLAETVTRLGADGVFLDTLKQGDPGLLDTLAQLRPRPVLEGESRVPLARITDHQASWAQWFADSPVPGVLRARWFEQRHMMHHTRRWNRDHGAELRSAWVNGAGVLVWDVVFGVRVDWQPRDRAALRAMRRVQRHAEAHFLRGEWEPLAELHPDATVAGVAASCWRLDGVELWTLAGSGERDGTAYDGPLLVDAPEGGAVHVVLGDGTVPSGGIAGLVRVPAGASAPGWLGTLVAENAADPVPSAAPAEGPVTPPSPQRVLPAPALGVAPAGAVRPTPGERRLAVRWRHRETGLYEAAPFVDDWKPLPPRLHQLREDTRVVRLGAVAVDAVEVSNADFARFLAASGHRPHTAHRFLAHWRDGVPEPGTADEPVRYVDLDDARAYARWRGARLPTEDEWQAAAEEPGFRRAEPLVWQWTESEHRDGRTRWSVLKGGSSFAATGSDWYVDGGPQEPEWSVRFLLTQAGTGRSECIGFRCVVDLEERA</sequence>
<dbReference type="OrthoDB" id="9768004at2"/>
<dbReference type="GO" id="GO:0120147">
    <property type="term" value="F:formylglycine-generating oxidase activity"/>
    <property type="evidence" value="ECO:0007669"/>
    <property type="project" value="TreeGrafter"/>
</dbReference>
<comment type="caution">
    <text evidence="3">The sequence shown here is derived from an EMBL/GenBank/DDBJ whole genome shotgun (WGS) entry which is preliminary data.</text>
</comment>
<reference evidence="3 4" key="1">
    <citation type="submission" date="2018-04" db="EMBL/GenBank/DDBJ databases">
        <title>Genome of Nocardioides gansuensis WSJ-1.</title>
        <authorList>
            <person name="Wu S."/>
            <person name="Wang G."/>
        </authorList>
    </citation>
    <scope>NUCLEOTIDE SEQUENCE [LARGE SCALE GENOMIC DNA]</scope>
    <source>
        <strain evidence="3 4">WSJ-1</strain>
    </source>
</reference>
<gene>
    <name evidence="3" type="ORF">DDE18_06910</name>
</gene>
<dbReference type="Proteomes" id="UP000246018">
    <property type="component" value="Unassembled WGS sequence"/>
</dbReference>
<dbReference type="SUPFAM" id="SSF56436">
    <property type="entry name" value="C-type lectin-like"/>
    <property type="match status" value="1"/>
</dbReference>
<dbReference type="InterPro" id="IPR016187">
    <property type="entry name" value="CTDL_fold"/>
</dbReference>
<dbReference type="RefSeq" id="WP_116571474.1">
    <property type="nucleotide sequence ID" value="NZ_QDGZ01000002.1"/>
</dbReference>
<evidence type="ECO:0000313" key="3">
    <source>
        <dbReference type="EMBL" id="PVG84000.1"/>
    </source>
</evidence>